<accession>A0A8S9PM07</accession>
<organism evidence="1 2">
    <name type="scientific">Brassica cretica</name>
    <name type="common">Mustard</name>
    <dbReference type="NCBI Taxonomy" id="69181"/>
    <lineage>
        <taxon>Eukaryota</taxon>
        <taxon>Viridiplantae</taxon>
        <taxon>Streptophyta</taxon>
        <taxon>Embryophyta</taxon>
        <taxon>Tracheophyta</taxon>
        <taxon>Spermatophyta</taxon>
        <taxon>Magnoliopsida</taxon>
        <taxon>eudicotyledons</taxon>
        <taxon>Gunneridae</taxon>
        <taxon>Pentapetalae</taxon>
        <taxon>rosids</taxon>
        <taxon>malvids</taxon>
        <taxon>Brassicales</taxon>
        <taxon>Brassicaceae</taxon>
        <taxon>Brassiceae</taxon>
        <taxon>Brassica</taxon>
    </lineage>
</organism>
<dbReference type="AlphaFoldDB" id="A0A8S9PM07"/>
<proteinExistence type="predicted"/>
<comment type="caution">
    <text evidence="1">The sequence shown here is derived from an EMBL/GenBank/DDBJ whole genome shotgun (WGS) entry which is preliminary data.</text>
</comment>
<dbReference type="Proteomes" id="UP000712600">
    <property type="component" value="Unassembled WGS sequence"/>
</dbReference>
<sequence length="58" mass="6847">MDKVKVENLRGRLEMEMMDLIMRWRDIELAELKSLCKQVEPNSATRELINVRVLTLST</sequence>
<evidence type="ECO:0000313" key="2">
    <source>
        <dbReference type="Proteomes" id="UP000712600"/>
    </source>
</evidence>
<dbReference type="EMBL" id="QGKX02001521">
    <property type="protein sequence ID" value="KAF3515161.1"/>
    <property type="molecule type" value="Genomic_DNA"/>
</dbReference>
<evidence type="ECO:0000313" key="1">
    <source>
        <dbReference type="EMBL" id="KAF3515161.1"/>
    </source>
</evidence>
<reference evidence="1" key="1">
    <citation type="submission" date="2019-12" db="EMBL/GenBank/DDBJ databases">
        <title>Genome sequencing and annotation of Brassica cretica.</title>
        <authorList>
            <person name="Studholme D.J."/>
            <person name="Sarris P."/>
        </authorList>
    </citation>
    <scope>NUCLEOTIDE SEQUENCE</scope>
    <source>
        <strain evidence="1">PFS-109/04</strain>
        <tissue evidence="1">Leaf</tissue>
    </source>
</reference>
<protein>
    <submittedName>
        <fullName evidence="1">Uncharacterized protein</fullName>
    </submittedName>
</protein>
<name>A0A8S9PM07_BRACR</name>
<gene>
    <name evidence="1" type="ORF">F2Q69_00002015</name>
</gene>